<evidence type="ECO:0000313" key="1">
    <source>
        <dbReference type="EMBL" id="MZQ86215.1"/>
    </source>
</evidence>
<dbReference type="Proteomes" id="UP000481087">
    <property type="component" value="Unassembled WGS sequence"/>
</dbReference>
<proteinExistence type="predicted"/>
<sequence>MGTKELVPTNKNSSSIPYNEDSWKISVDGETKTFTWSDKNCDVTSDAKQLLGLRTFIQHIVEGKDSYKKLPKAEGGYE</sequence>
<keyword evidence="2" id="KW-1185">Reference proteome</keyword>
<comment type="caution">
    <text evidence="1">The sequence shown here is derived from an EMBL/GenBank/DDBJ whole genome shotgun (WGS) entry which is preliminary data.</text>
</comment>
<reference evidence="1 2" key="1">
    <citation type="submission" date="2019-12" db="EMBL/GenBank/DDBJ databases">
        <title>Paenibacillus sp. nov. sp. isolated from soil.</title>
        <authorList>
            <person name="Kim J."/>
            <person name="Jeong S.E."/>
            <person name="Jung H.S."/>
            <person name="Jeon C.O."/>
        </authorList>
    </citation>
    <scope>NUCLEOTIDE SEQUENCE [LARGE SCALE GENOMIC DNA]</scope>
    <source>
        <strain evidence="1 2">5J-6</strain>
    </source>
</reference>
<organism evidence="1 2">
    <name type="scientific">Paenibacillus silvestris</name>
    <dbReference type="NCBI Taxonomy" id="2606219"/>
    <lineage>
        <taxon>Bacteria</taxon>
        <taxon>Bacillati</taxon>
        <taxon>Bacillota</taxon>
        <taxon>Bacilli</taxon>
        <taxon>Bacillales</taxon>
        <taxon>Paenibacillaceae</taxon>
        <taxon>Paenibacillus</taxon>
    </lineage>
</organism>
<gene>
    <name evidence="1" type="ORF">GQF01_29355</name>
</gene>
<evidence type="ECO:0000313" key="2">
    <source>
        <dbReference type="Proteomes" id="UP000481087"/>
    </source>
</evidence>
<dbReference type="EMBL" id="WTUZ01000039">
    <property type="protein sequence ID" value="MZQ86215.1"/>
    <property type="molecule type" value="Genomic_DNA"/>
</dbReference>
<name>A0A6L8V7I6_9BACL</name>
<dbReference type="RefSeq" id="WP_161410599.1">
    <property type="nucleotide sequence ID" value="NZ_WTUZ01000039.1"/>
</dbReference>
<protein>
    <submittedName>
        <fullName evidence="1">Uncharacterized protein</fullName>
    </submittedName>
</protein>
<dbReference type="AlphaFoldDB" id="A0A6L8V7I6"/>
<accession>A0A6L8V7I6</accession>